<evidence type="ECO:0000256" key="1">
    <source>
        <dbReference type="SAM" id="Phobius"/>
    </source>
</evidence>
<sequence length="256" mass="27929">MYLFKTDVGGIVGGIVGVIVVGVIVGVCVFRIKRRQRIDPISPNNVHIESTYDTDVTKTLPAPISPVYFELESYNNTSSTTTQLTSSDNDDVIVAKPSRRDESYDHIGVDVLTTDGDYNYLKGINSDKTTAAPDCNYNHVGLFTTEEDNYHHIVGNQSHFISEDTYSHIVGHNNTGLESDDYHHIGESHGHSNTGLDGGDYNHIGCGQELPSMVDIHYSVEDYSAIPDANAKDCGDISPFPDADTAGGIYSLAKRI</sequence>
<organism evidence="2 3">
    <name type="scientific">Patella caerulea</name>
    <name type="common">Rayed Mediterranean limpet</name>
    <dbReference type="NCBI Taxonomy" id="87958"/>
    <lineage>
        <taxon>Eukaryota</taxon>
        <taxon>Metazoa</taxon>
        <taxon>Spiralia</taxon>
        <taxon>Lophotrochozoa</taxon>
        <taxon>Mollusca</taxon>
        <taxon>Gastropoda</taxon>
        <taxon>Patellogastropoda</taxon>
        <taxon>Patelloidea</taxon>
        <taxon>Patellidae</taxon>
        <taxon>Patella</taxon>
    </lineage>
</organism>
<keyword evidence="1" id="KW-1133">Transmembrane helix</keyword>
<reference evidence="2 3" key="1">
    <citation type="submission" date="2024-01" db="EMBL/GenBank/DDBJ databases">
        <title>The genome of the rayed Mediterranean limpet Patella caerulea (Linnaeus, 1758).</title>
        <authorList>
            <person name="Anh-Thu Weber A."/>
            <person name="Halstead-Nussloch G."/>
        </authorList>
    </citation>
    <scope>NUCLEOTIDE SEQUENCE [LARGE SCALE GENOMIC DNA]</scope>
    <source>
        <strain evidence="2">AATW-2023a</strain>
        <tissue evidence="2">Whole specimen</tissue>
    </source>
</reference>
<keyword evidence="1" id="KW-0472">Membrane</keyword>
<keyword evidence="3" id="KW-1185">Reference proteome</keyword>
<proteinExistence type="predicted"/>
<comment type="caution">
    <text evidence="2">The sequence shown here is derived from an EMBL/GenBank/DDBJ whole genome shotgun (WGS) entry which is preliminary data.</text>
</comment>
<dbReference type="EMBL" id="JAZGQO010000015">
    <property type="protein sequence ID" value="KAK6169491.1"/>
    <property type="molecule type" value="Genomic_DNA"/>
</dbReference>
<evidence type="ECO:0000313" key="3">
    <source>
        <dbReference type="Proteomes" id="UP001347796"/>
    </source>
</evidence>
<protein>
    <submittedName>
        <fullName evidence="2">Uncharacterized protein</fullName>
    </submittedName>
</protein>
<keyword evidence="1" id="KW-0812">Transmembrane</keyword>
<accession>A0AAN8GE61</accession>
<dbReference type="AlphaFoldDB" id="A0AAN8GE61"/>
<gene>
    <name evidence="2" type="ORF">SNE40_020535</name>
</gene>
<name>A0AAN8GE61_PATCE</name>
<feature type="transmembrane region" description="Helical" evidence="1">
    <location>
        <begin position="12"/>
        <end position="32"/>
    </location>
</feature>
<dbReference type="Proteomes" id="UP001347796">
    <property type="component" value="Unassembled WGS sequence"/>
</dbReference>
<evidence type="ECO:0000313" key="2">
    <source>
        <dbReference type="EMBL" id="KAK6169491.1"/>
    </source>
</evidence>